<dbReference type="Proteomes" id="UP001605036">
    <property type="component" value="Unassembled WGS sequence"/>
</dbReference>
<organism evidence="1 2">
    <name type="scientific">Riccia fluitans</name>
    <dbReference type="NCBI Taxonomy" id="41844"/>
    <lineage>
        <taxon>Eukaryota</taxon>
        <taxon>Viridiplantae</taxon>
        <taxon>Streptophyta</taxon>
        <taxon>Embryophyta</taxon>
        <taxon>Marchantiophyta</taxon>
        <taxon>Marchantiopsida</taxon>
        <taxon>Marchantiidae</taxon>
        <taxon>Marchantiales</taxon>
        <taxon>Ricciaceae</taxon>
        <taxon>Riccia</taxon>
    </lineage>
</organism>
<keyword evidence="2" id="KW-1185">Reference proteome</keyword>
<proteinExistence type="predicted"/>
<evidence type="ECO:0000313" key="1">
    <source>
        <dbReference type="EMBL" id="KAL2631110.1"/>
    </source>
</evidence>
<name>A0ABD1YKC6_9MARC</name>
<dbReference type="AlphaFoldDB" id="A0ABD1YKC6"/>
<dbReference type="EMBL" id="JBHFFA010000004">
    <property type="protein sequence ID" value="KAL2631110.1"/>
    <property type="molecule type" value="Genomic_DNA"/>
</dbReference>
<gene>
    <name evidence="1" type="ORF">R1flu_015796</name>
</gene>
<evidence type="ECO:0000313" key="2">
    <source>
        <dbReference type="Proteomes" id="UP001605036"/>
    </source>
</evidence>
<reference evidence="1 2" key="1">
    <citation type="submission" date="2024-09" db="EMBL/GenBank/DDBJ databases">
        <title>Chromosome-scale assembly of Riccia fluitans.</title>
        <authorList>
            <person name="Paukszto L."/>
            <person name="Sawicki J."/>
            <person name="Karawczyk K."/>
            <person name="Piernik-Szablinska J."/>
            <person name="Szczecinska M."/>
            <person name="Mazdziarz M."/>
        </authorList>
    </citation>
    <scope>NUCLEOTIDE SEQUENCE [LARGE SCALE GENOMIC DNA]</scope>
    <source>
        <strain evidence="1">Rf_01</strain>
        <tissue evidence="1">Aerial parts of the thallus</tissue>
    </source>
</reference>
<sequence length="94" mass="10305">MRSRRSNTWFLPTEMISKAESLHVEGRGEGKTRGIVVLIRPTLKLSRQGSVAGALGGKGKCEFAQRLAGSVVCLEFIILFDGVLAMKNREAWEG</sequence>
<protein>
    <submittedName>
        <fullName evidence="1">Uncharacterized protein</fullName>
    </submittedName>
</protein>
<accession>A0ABD1YKC6</accession>
<comment type="caution">
    <text evidence="1">The sequence shown here is derived from an EMBL/GenBank/DDBJ whole genome shotgun (WGS) entry which is preliminary data.</text>
</comment>